<evidence type="ECO:0000313" key="1">
    <source>
        <dbReference type="EMBL" id="ELY61658.1"/>
    </source>
</evidence>
<dbReference type="STRING" id="1227498.C492_09160"/>
<reference evidence="1 2" key="1">
    <citation type="journal article" date="2014" name="PLoS Genet.">
        <title>Phylogenetically driven sequencing of extremely halophilic archaea reveals strategies for static and dynamic osmo-response.</title>
        <authorList>
            <person name="Becker E.A."/>
            <person name="Seitzer P.M."/>
            <person name="Tritt A."/>
            <person name="Larsen D."/>
            <person name="Krusor M."/>
            <person name="Yao A.I."/>
            <person name="Wu D."/>
            <person name="Madern D."/>
            <person name="Eisen J.A."/>
            <person name="Darling A.E."/>
            <person name="Facciotti M.T."/>
        </authorList>
    </citation>
    <scope>NUCLEOTIDE SEQUENCE [LARGE SCALE GENOMIC DNA]</scope>
    <source>
        <strain evidence="1 2">DSM 18795</strain>
    </source>
</reference>
<protein>
    <submittedName>
        <fullName evidence="1">Uncharacterized protein</fullName>
    </submittedName>
</protein>
<accession>L9XLX0</accession>
<proteinExistence type="predicted"/>
<dbReference type="EMBL" id="AOIA01000082">
    <property type="protein sequence ID" value="ELY61658.1"/>
    <property type="molecule type" value="Genomic_DNA"/>
</dbReference>
<comment type="caution">
    <text evidence="1">The sequence shown here is derived from an EMBL/GenBank/DDBJ whole genome shotgun (WGS) entry which is preliminary data.</text>
</comment>
<keyword evidence="2" id="KW-1185">Reference proteome</keyword>
<dbReference type="AlphaFoldDB" id="L9XLX0"/>
<evidence type="ECO:0000313" key="2">
    <source>
        <dbReference type="Proteomes" id="UP000011531"/>
    </source>
</evidence>
<dbReference type="Proteomes" id="UP000011531">
    <property type="component" value="Unassembled WGS sequence"/>
</dbReference>
<organism evidence="1 2">
    <name type="scientific">Natronococcus jeotgali DSM 18795</name>
    <dbReference type="NCBI Taxonomy" id="1227498"/>
    <lineage>
        <taxon>Archaea</taxon>
        <taxon>Methanobacteriati</taxon>
        <taxon>Methanobacteriota</taxon>
        <taxon>Stenosarchaea group</taxon>
        <taxon>Halobacteria</taxon>
        <taxon>Halobacteriales</taxon>
        <taxon>Natrialbaceae</taxon>
        <taxon>Natronococcus</taxon>
    </lineage>
</organism>
<name>L9XLX0_9EURY</name>
<gene>
    <name evidence="1" type="ORF">C492_09160</name>
</gene>
<sequence length="113" mass="12558">MLIVIVTTIQSALVWGTEDLTLATVRIPLLATIPGRNRVFEFSAFVLIAVATREVMIRHQRSPSPVARGFRARPFPRDWTVSRRELVVLIAGVTLPAAANYREASQIVEITGF</sequence>